<evidence type="ECO:0000256" key="5">
    <source>
        <dbReference type="ARBA" id="ARBA00022989"/>
    </source>
</evidence>
<dbReference type="Proteomes" id="UP000315295">
    <property type="component" value="Unassembled WGS sequence"/>
</dbReference>
<dbReference type="STRING" id="106549.A0A540K4S2"/>
<keyword evidence="10" id="KW-1185">Reference proteome</keyword>
<feature type="transmembrane region" description="Helical" evidence="7">
    <location>
        <begin position="6"/>
        <end position="27"/>
    </location>
</feature>
<dbReference type="GO" id="GO:0005774">
    <property type="term" value="C:vacuolar membrane"/>
    <property type="evidence" value="ECO:0007669"/>
    <property type="project" value="UniProtKB-SubCell"/>
</dbReference>
<name>A0A540K4S2_MALBA</name>
<dbReference type="EMBL" id="VIEB01004398">
    <property type="protein sequence ID" value="TQD69219.1"/>
    <property type="molecule type" value="Genomic_DNA"/>
</dbReference>
<evidence type="ECO:0000256" key="4">
    <source>
        <dbReference type="ARBA" id="ARBA00022692"/>
    </source>
</evidence>
<protein>
    <recommendedName>
        <fullName evidence="8">THH1/TOM1/TOM3 domain-containing protein</fullName>
    </recommendedName>
</protein>
<keyword evidence="4 7" id="KW-0812">Transmembrane</keyword>
<comment type="subcellular location">
    <subcellularLocation>
        <location evidence="1">Vacuole membrane</location>
        <topology evidence="1">Multi-pass membrane protein</topology>
    </subcellularLocation>
</comment>
<keyword evidence="3" id="KW-0926">Vacuole</keyword>
<evidence type="ECO:0000256" key="2">
    <source>
        <dbReference type="ARBA" id="ARBA00006779"/>
    </source>
</evidence>
<reference evidence="9 10" key="1">
    <citation type="journal article" date="2019" name="G3 (Bethesda)">
        <title>Sequencing of a Wild Apple (Malus baccata) Genome Unravels the Differences Between Cultivated and Wild Apple Species Regarding Disease Resistance and Cold Tolerance.</title>
        <authorList>
            <person name="Chen X."/>
        </authorList>
    </citation>
    <scope>NUCLEOTIDE SEQUENCE [LARGE SCALE GENOMIC DNA]</scope>
    <source>
        <strain evidence="10">cv. Shandingzi</strain>
        <tissue evidence="9">Leaves</tissue>
    </source>
</reference>
<evidence type="ECO:0000256" key="3">
    <source>
        <dbReference type="ARBA" id="ARBA00022554"/>
    </source>
</evidence>
<evidence type="ECO:0000256" key="7">
    <source>
        <dbReference type="SAM" id="Phobius"/>
    </source>
</evidence>
<feature type="transmembrane region" description="Helical" evidence="7">
    <location>
        <begin position="39"/>
        <end position="57"/>
    </location>
</feature>
<evidence type="ECO:0000313" key="9">
    <source>
        <dbReference type="EMBL" id="TQD69219.1"/>
    </source>
</evidence>
<evidence type="ECO:0000313" key="10">
    <source>
        <dbReference type="Proteomes" id="UP000315295"/>
    </source>
</evidence>
<sequence>MLLMDLPGLLFFSTYTLLVLFWAEIYHQARSLPTDKLRPAYYVINGLVYFTQVVYHAKALPH</sequence>
<proteinExistence type="inferred from homology"/>
<dbReference type="PANTHER" id="PTHR31142">
    <property type="entry name" value="TOBAMOVIRUS MULTIPLICATION PROTEIN 1-LIKE ISOFORM X1"/>
    <property type="match status" value="1"/>
</dbReference>
<evidence type="ECO:0000256" key="1">
    <source>
        <dbReference type="ARBA" id="ARBA00004128"/>
    </source>
</evidence>
<keyword evidence="5 7" id="KW-1133">Transmembrane helix</keyword>
<feature type="domain" description="THH1/TOM1/TOM3" evidence="8">
    <location>
        <begin position="2"/>
        <end position="55"/>
    </location>
</feature>
<dbReference type="AlphaFoldDB" id="A0A540K4S2"/>
<evidence type="ECO:0000259" key="8">
    <source>
        <dbReference type="Pfam" id="PF06454"/>
    </source>
</evidence>
<accession>A0A540K4S2</accession>
<keyword evidence="6 7" id="KW-0472">Membrane</keyword>
<organism evidence="9 10">
    <name type="scientific">Malus baccata</name>
    <name type="common">Siberian crab apple</name>
    <name type="synonym">Pyrus baccata</name>
    <dbReference type="NCBI Taxonomy" id="106549"/>
    <lineage>
        <taxon>Eukaryota</taxon>
        <taxon>Viridiplantae</taxon>
        <taxon>Streptophyta</taxon>
        <taxon>Embryophyta</taxon>
        <taxon>Tracheophyta</taxon>
        <taxon>Spermatophyta</taxon>
        <taxon>Magnoliopsida</taxon>
        <taxon>eudicotyledons</taxon>
        <taxon>Gunneridae</taxon>
        <taxon>Pentapetalae</taxon>
        <taxon>rosids</taxon>
        <taxon>fabids</taxon>
        <taxon>Rosales</taxon>
        <taxon>Rosaceae</taxon>
        <taxon>Amygdaloideae</taxon>
        <taxon>Maleae</taxon>
        <taxon>Malus</taxon>
    </lineage>
</organism>
<dbReference type="InterPro" id="IPR009457">
    <property type="entry name" value="THH1/TOM1/TOM3_dom"/>
</dbReference>
<dbReference type="InterPro" id="IPR040226">
    <property type="entry name" value="THH1/TOM1/TOM3"/>
</dbReference>
<comment type="similarity">
    <text evidence="2">Belongs to the plant tobamovirus multiplication TOM1 protein family.</text>
</comment>
<comment type="caution">
    <text evidence="9">The sequence shown here is derived from an EMBL/GenBank/DDBJ whole genome shotgun (WGS) entry which is preliminary data.</text>
</comment>
<dbReference type="PANTHER" id="PTHR31142:SF22">
    <property type="entry name" value="TOBAMOVIRUS MULTIPLICATION PROTEIN 1-LIKE"/>
    <property type="match status" value="1"/>
</dbReference>
<gene>
    <name evidence="9" type="ORF">C1H46_045248</name>
</gene>
<dbReference type="Pfam" id="PF06454">
    <property type="entry name" value="THH1_TOM1-3_dom"/>
    <property type="match status" value="1"/>
</dbReference>
<evidence type="ECO:0000256" key="6">
    <source>
        <dbReference type="ARBA" id="ARBA00023136"/>
    </source>
</evidence>